<dbReference type="InterPro" id="IPR050638">
    <property type="entry name" value="AA-Vitamin_Transporters"/>
</dbReference>
<comment type="subcellular location">
    <subcellularLocation>
        <location evidence="1">Membrane</location>
        <topology evidence="1">Multi-pass membrane protein</topology>
    </subcellularLocation>
</comment>
<feature type="transmembrane region" description="Helical" evidence="6">
    <location>
        <begin position="97"/>
        <end position="118"/>
    </location>
</feature>
<name>A0ABS8VW49_9PROT</name>
<feature type="transmembrane region" description="Helical" evidence="6">
    <location>
        <begin position="74"/>
        <end position="91"/>
    </location>
</feature>
<feature type="transmembrane region" description="Helical" evidence="6">
    <location>
        <begin position="283"/>
        <end position="302"/>
    </location>
</feature>
<protein>
    <submittedName>
        <fullName evidence="8">DMT family transporter</fullName>
    </submittedName>
</protein>
<dbReference type="RefSeq" id="WP_232877097.1">
    <property type="nucleotide sequence ID" value="NZ_JAJSOJ010000017.1"/>
</dbReference>
<feature type="transmembrane region" description="Helical" evidence="6">
    <location>
        <begin position="130"/>
        <end position="148"/>
    </location>
</feature>
<evidence type="ECO:0000256" key="5">
    <source>
        <dbReference type="ARBA" id="ARBA00023136"/>
    </source>
</evidence>
<evidence type="ECO:0000313" key="9">
    <source>
        <dbReference type="Proteomes" id="UP001521074"/>
    </source>
</evidence>
<evidence type="ECO:0000256" key="1">
    <source>
        <dbReference type="ARBA" id="ARBA00004141"/>
    </source>
</evidence>
<dbReference type="InterPro" id="IPR000620">
    <property type="entry name" value="EamA_dom"/>
</dbReference>
<comment type="caution">
    <text evidence="8">The sequence shown here is derived from an EMBL/GenBank/DDBJ whole genome shotgun (WGS) entry which is preliminary data.</text>
</comment>
<evidence type="ECO:0000256" key="6">
    <source>
        <dbReference type="SAM" id="Phobius"/>
    </source>
</evidence>
<feature type="domain" description="EamA" evidence="7">
    <location>
        <begin position="163"/>
        <end position="298"/>
    </location>
</feature>
<dbReference type="InterPro" id="IPR037185">
    <property type="entry name" value="EmrE-like"/>
</dbReference>
<dbReference type="Proteomes" id="UP001521074">
    <property type="component" value="Unassembled WGS sequence"/>
</dbReference>
<evidence type="ECO:0000256" key="2">
    <source>
        <dbReference type="ARBA" id="ARBA00007362"/>
    </source>
</evidence>
<feature type="domain" description="EamA" evidence="7">
    <location>
        <begin position="13"/>
        <end position="146"/>
    </location>
</feature>
<organism evidence="8 9">
    <name type="scientific">Acetobacter sicerae</name>
    <dbReference type="NCBI Taxonomy" id="85325"/>
    <lineage>
        <taxon>Bacteria</taxon>
        <taxon>Pseudomonadati</taxon>
        <taxon>Pseudomonadota</taxon>
        <taxon>Alphaproteobacteria</taxon>
        <taxon>Acetobacterales</taxon>
        <taxon>Acetobacteraceae</taxon>
        <taxon>Acetobacter</taxon>
    </lineage>
</organism>
<dbReference type="EMBL" id="JAJSOJ010000017">
    <property type="protein sequence ID" value="MCE0743533.1"/>
    <property type="molecule type" value="Genomic_DNA"/>
</dbReference>
<proteinExistence type="inferred from homology"/>
<dbReference type="PANTHER" id="PTHR32322">
    <property type="entry name" value="INNER MEMBRANE TRANSPORTER"/>
    <property type="match status" value="1"/>
</dbReference>
<feature type="transmembrane region" description="Helical" evidence="6">
    <location>
        <begin position="160"/>
        <end position="182"/>
    </location>
</feature>
<comment type="similarity">
    <text evidence="2">Belongs to the EamA transporter family.</text>
</comment>
<evidence type="ECO:0000256" key="4">
    <source>
        <dbReference type="ARBA" id="ARBA00022989"/>
    </source>
</evidence>
<dbReference type="Pfam" id="PF00892">
    <property type="entry name" value="EamA"/>
    <property type="match status" value="2"/>
</dbReference>
<feature type="transmembrane region" description="Helical" evidence="6">
    <location>
        <begin position="256"/>
        <end position="277"/>
    </location>
</feature>
<sequence>MSATPSRREVDKTAILLMIFLCMIWGLQQTAIKAISADMAPVLQVGIRSALAALIVGLIIVWQKDYPAFRKLPVFATLSVGILFALEFLLTGEGLCFTSAAHMSIFLYTAPIFAALGLHVGLPEERLSPIQWGGVALAFLGVIVSFMGPDGGLNDPALRYGWVGDILGLLAGASWGMTTLIIRFTSLSEAPATVTLFCQLSVASIILIPAAFLSHQTTFHPTGFVILDFAFQLVLVSVISFLIWFSLLRVYLASRLGVLSLMTPLFGILFGAVLLHETLKPEFLAGSALILTGISLVSRHAIFKKKFRYT</sequence>
<feature type="transmembrane region" description="Helical" evidence="6">
    <location>
        <begin position="42"/>
        <end position="62"/>
    </location>
</feature>
<keyword evidence="3 6" id="KW-0812">Transmembrane</keyword>
<accession>A0ABS8VW49</accession>
<dbReference type="PANTHER" id="PTHR32322:SF2">
    <property type="entry name" value="EAMA DOMAIN-CONTAINING PROTEIN"/>
    <property type="match status" value="1"/>
</dbReference>
<feature type="transmembrane region" description="Helical" evidence="6">
    <location>
        <begin position="14"/>
        <end position="36"/>
    </location>
</feature>
<evidence type="ECO:0000256" key="3">
    <source>
        <dbReference type="ARBA" id="ARBA00022692"/>
    </source>
</evidence>
<reference evidence="8 9" key="1">
    <citation type="submission" date="2021-12" db="EMBL/GenBank/DDBJ databases">
        <title>Genome sequence of Acetobacter sicerae DmPark20a_162.</title>
        <authorList>
            <person name="Chaston J.M."/>
        </authorList>
    </citation>
    <scope>NUCLEOTIDE SEQUENCE [LARGE SCALE GENOMIC DNA]</scope>
    <source>
        <strain evidence="8 9">DmPark20a_162</strain>
    </source>
</reference>
<keyword evidence="4 6" id="KW-1133">Transmembrane helix</keyword>
<keyword evidence="9" id="KW-1185">Reference proteome</keyword>
<evidence type="ECO:0000313" key="8">
    <source>
        <dbReference type="EMBL" id="MCE0743533.1"/>
    </source>
</evidence>
<gene>
    <name evidence="8" type="ORF">LWC05_06445</name>
</gene>
<feature type="transmembrane region" description="Helical" evidence="6">
    <location>
        <begin position="224"/>
        <end position="244"/>
    </location>
</feature>
<dbReference type="SUPFAM" id="SSF103481">
    <property type="entry name" value="Multidrug resistance efflux transporter EmrE"/>
    <property type="match status" value="2"/>
</dbReference>
<feature type="transmembrane region" description="Helical" evidence="6">
    <location>
        <begin position="194"/>
        <end position="212"/>
    </location>
</feature>
<evidence type="ECO:0000259" key="7">
    <source>
        <dbReference type="Pfam" id="PF00892"/>
    </source>
</evidence>
<keyword evidence="5 6" id="KW-0472">Membrane</keyword>